<geneLocation type="plasmid" evidence="1 2">
    <name>p_2</name>
</geneLocation>
<accession>A0A7G6T4J6</accession>
<evidence type="ECO:0000313" key="2">
    <source>
        <dbReference type="Proteomes" id="UP000515465"/>
    </source>
</evidence>
<dbReference type="GO" id="GO:0005524">
    <property type="term" value="F:ATP binding"/>
    <property type="evidence" value="ECO:0007669"/>
    <property type="project" value="UniProtKB-KW"/>
</dbReference>
<keyword evidence="1" id="KW-0614">Plasmid</keyword>
<protein>
    <submittedName>
        <fullName evidence="1">ATP-binding protein</fullName>
    </submittedName>
</protein>
<organism evidence="1 2">
    <name type="scientific">Mesorhizobium huakuii</name>
    <dbReference type="NCBI Taxonomy" id="28104"/>
    <lineage>
        <taxon>Bacteria</taxon>
        <taxon>Pseudomonadati</taxon>
        <taxon>Pseudomonadota</taxon>
        <taxon>Alphaproteobacteria</taxon>
        <taxon>Hyphomicrobiales</taxon>
        <taxon>Phyllobacteriaceae</taxon>
        <taxon>Mesorhizobium</taxon>
    </lineage>
</organism>
<name>A0A7G6T4J6_9HYPH</name>
<dbReference type="Proteomes" id="UP000515465">
    <property type="component" value="Plasmid p_2"/>
</dbReference>
<dbReference type="InterPro" id="IPR056955">
    <property type="entry name" value="ORC-CDC6-like"/>
</dbReference>
<gene>
    <name evidence="1" type="ORF">HB778_36075</name>
</gene>
<proteinExistence type="predicted"/>
<sequence>MAAVVNPFRPTRWEHESSGSPLIWFTPTAAHLAADKSVFVYGSRGSGKTTLLRSICWEDLFSNPSLRIQKTISDFNHIGVYIRLPDHVSGSMGYMRWSEIFPDSPRPDYEFFRFYSLALELIAVEKALSAAHTLRVEDVLTLSAGSELSIVADTTAEFPEILSFTEQPPKTFVDLSRALRNMVRRMNEACGRGYVKSLAEKLPVREPHELLSFVIERLSQSMAHSKLTCGQRLGFKFCLDDCEVMSPLQRKSVNTLVRKSRFPTSWVICSVGEAVEAGETFIDEQPLTDADRRVVSLDDRDRPEFQALCEAVASLRVYFSLRQDRRPLVTGSEVERYFSLKGRLGTIVVNDIIETMISRSTSPLARQLREAAEFLHGLDLGQYGLDRTPAGALPYYQTYVLWHWTGQKENFSPISRPEDFSRIATNAKVMKAKSQQAWIRRKSVGAMLHIANRLGFRRLPMSGVGVITSLADGSIRDFLEIMAEIFDRFSKDRGSLSAEEVLEKFARSRTKIAAKTQTDGIYASSEAFYDGIGILTDSNAEAVMRFITVLGRLTHHLQANFEDPSSLATTERGLFFIDPARSYPANATQIELINQIIHRAELSGYLRATTSKRGAKSGEDDEAPKISGFRLHRRFAPRFMFSYRGAYEPVKLTEDILYQICIGSPEVDADDWAKQFARRPNSSSQLTLPLAHEVPSFDD</sequence>
<keyword evidence="1" id="KW-0067">ATP-binding</keyword>
<keyword evidence="1" id="KW-0547">Nucleotide-binding</keyword>
<dbReference type="RefSeq" id="WP_183465389.1">
    <property type="nucleotide sequence ID" value="NZ_CP050297.1"/>
</dbReference>
<dbReference type="AlphaFoldDB" id="A0A7G6T4J6"/>
<dbReference type="EMBL" id="CP050297">
    <property type="protein sequence ID" value="QND61678.1"/>
    <property type="molecule type" value="Genomic_DNA"/>
</dbReference>
<reference evidence="2" key="1">
    <citation type="journal article" date="2020" name="Mol. Plant Microbe">
        <title>Rhizobial microsymbionts of the narrowly endemic Oxytropis species growing in Kamchatka are characterized by significant genetic diversity and possess a set of genes that are associated with T3SS and T6SS secretion systems and can affect the development of symbiosis.</title>
        <authorList>
            <person name="Safronova V."/>
            <person name="Guro P."/>
            <person name="Sazanova A."/>
            <person name="Kuznetsova I."/>
            <person name="Belimov A."/>
            <person name="Yakubov V."/>
            <person name="Chirak E."/>
            <person name="Afonin A."/>
            <person name="Gogolev Y."/>
            <person name="Andronov E."/>
            <person name="Tikhonovich I."/>
        </authorList>
    </citation>
    <scope>NUCLEOTIDE SEQUENCE [LARGE SCALE GENOMIC DNA]</scope>
    <source>
        <strain evidence="2">583</strain>
        <plasmid evidence="2">p_2</plasmid>
    </source>
</reference>
<evidence type="ECO:0000313" key="1">
    <source>
        <dbReference type="EMBL" id="QND61678.1"/>
    </source>
</evidence>
<dbReference type="Pfam" id="PF24389">
    <property type="entry name" value="ORC-CDC6-like"/>
    <property type="match status" value="1"/>
</dbReference>